<protein>
    <recommendedName>
        <fullName evidence="4">Lipoprotein</fullName>
    </recommendedName>
</protein>
<proteinExistence type="predicted"/>
<accession>A0A117KBT0</accession>
<organism evidence="2 3">
    <name type="scientific">Chryseobacterium aquaticum subsp. greenlandense</name>
    <dbReference type="NCBI Taxonomy" id="345663"/>
    <lineage>
        <taxon>Bacteria</taxon>
        <taxon>Pseudomonadati</taxon>
        <taxon>Bacteroidota</taxon>
        <taxon>Flavobacteriia</taxon>
        <taxon>Flavobacteriales</taxon>
        <taxon>Weeksellaceae</taxon>
        <taxon>Chryseobacterium group</taxon>
        <taxon>Chryseobacterium</taxon>
    </lineage>
</organism>
<dbReference type="PROSITE" id="PS51257">
    <property type="entry name" value="PROKAR_LIPOPROTEIN"/>
    <property type="match status" value="1"/>
</dbReference>
<evidence type="ECO:0000313" key="2">
    <source>
        <dbReference type="EMBL" id="KUJ56370.1"/>
    </source>
</evidence>
<name>A0A117KBT0_9FLAO</name>
<evidence type="ECO:0000256" key="1">
    <source>
        <dbReference type="SAM" id="SignalP"/>
    </source>
</evidence>
<evidence type="ECO:0000313" key="3">
    <source>
        <dbReference type="Proteomes" id="UP000054388"/>
    </source>
</evidence>
<evidence type="ECO:0008006" key="4">
    <source>
        <dbReference type="Google" id="ProtNLM"/>
    </source>
</evidence>
<comment type="caution">
    <text evidence="2">The sequence shown here is derived from an EMBL/GenBank/DDBJ whole genome shotgun (WGS) entry which is preliminary data.</text>
</comment>
<gene>
    <name evidence="2" type="ORF">AR686_07345</name>
</gene>
<feature type="signal peptide" evidence="1">
    <location>
        <begin position="1"/>
        <end position="26"/>
    </location>
</feature>
<sequence>MKNWKSHIISFLFGLGFLLLPTLTYACNDDVKSVQATAADKTEFNQDLKKSNSTFITRSYNKIDKSSDDCDCGKGCPDGKCSDMNCKCSLSCSFFLFIPASVQNIQSHNFSDNKQNILYKGAFISSGFSFVWLPPKIG</sequence>
<feature type="chain" id="PRO_5007150260" description="Lipoprotein" evidence="1">
    <location>
        <begin position="27"/>
        <end position="138"/>
    </location>
</feature>
<dbReference type="RefSeq" id="WP_050379470.1">
    <property type="nucleotide sequence ID" value="NZ_LMAI01000004.1"/>
</dbReference>
<keyword evidence="1" id="KW-0732">Signal</keyword>
<dbReference type="EMBL" id="LMAI01000004">
    <property type="protein sequence ID" value="KUJ56370.1"/>
    <property type="molecule type" value="Genomic_DNA"/>
</dbReference>
<dbReference type="AlphaFoldDB" id="A0A117KBT0"/>
<reference evidence="2 3" key="1">
    <citation type="submission" date="2015-10" db="EMBL/GenBank/DDBJ databases">
        <title>Genome sequence of Chryseobacterium greenlandense.</title>
        <authorList>
            <person name="Newman J."/>
            <person name="Fischer K."/>
            <person name="Miller J."/>
        </authorList>
    </citation>
    <scope>NUCLEOTIDE SEQUENCE [LARGE SCALE GENOMIC DNA]</scope>
    <source>
        <strain evidence="2 3">UMB34</strain>
    </source>
</reference>
<dbReference type="Proteomes" id="UP000054388">
    <property type="component" value="Unassembled WGS sequence"/>
</dbReference>